<gene>
    <name evidence="4" type="ORF">J2Z17_002877</name>
</gene>
<accession>A0ABS4E0G9</accession>
<dbReference type="InterPro" id="IPR050423">
    <property type="entry name" value="UPF0337_stress_rsp"/>
</dbReference>
<dbReference type="PIRSF" id="PIRSF039008">
    <property type="entry name" value="YjbJ"/>
    <property type="match status" value="1"/>
</dbReference>
<dbReference type="InterPro" id="IPR008462">
    <property type="entry name" value="CsbD"/>
</dbReference>
<protein>
    <submittedName>
        <fullName evidence="4">Uncharacterized protein YjbJ (UPF0337 family)</fullName>
    </submittedName>
</protein>
<dbReference type="Proteomes" id="UP000759443">
    <property type="component" value="Unassembled WGS sequence"/>
</dbReference>
<dbReference type="Pfam" id="PF05532">
    <property type="entry name" value="CsbD"/>
    <property type="match status" value="1"/>
</dbReference>
<reference evidence="4 5" key="1">
    <citation type="submission" date="2021-03" db="EMBL/GenBank/DDBJ databases">
        <title>Genomic Encyclopedia of Type Strains, Phase IV (KMG-IV): sequencing the most valuable type-strain genomes for metagenomic binning, comparative biology and taxonomic classification.</title>
        <authorList>
            <person name="Goeker M."/>
        </authorList>
    </citation>
    <scope>NUCLEOTIDE SEQUENCE [LARGE SCALE GENOMIC DNA]</scope>
    <source>
        <strain evidence="4 5">DSM 21600</strain>
    </source>
</reference>
<dbReference type="SUPFAM" id="SSF69047">
    <property type="entry name" value="Hypothetical protein YjbJ"/>
    <property type="match status" value="1"/>
</dbReference>
<proteinExistence type="inferred from homology"/>
<feature type="compositionally biased region" description="Basic and acidic residues" evidence="2">
    <location>
        <begin position="48"/>
        <end position="59"/>
    </location>
</feature>
<comment type="similarity">
    <text evidence="1">Belongs to the UPF0337 (CsbD) family.</text>
</comment>
<dbReference type="InterPro" id="IPR036629">
    <property type="entry name" value="YjbJ_sf"/>
</dbReference>
<sequence>MNWDQIEGKWKQYKGEAKVQWGKLTDDDLDQINGNRDKLAGKLQEQYGKSKDEVEREIDTWSSRH</sequence>
<feature type="region of interest" description="Disordered" evidence="2">
    <location>
        <begin position="42"/>
        <end position="65"/>
    </location>
</feature>
<evidence type="ECO:0000256" key="1">
    <source>
        <dbReference type="ARBA" id="ARBA00009129"/>
    </source>
</evidence>
<keyword evidence="5" id="KW-1185">Reference proteome</keyword>
<evidence type="ECO:0000259" key="3">
    <source>
        <dbReference type="Pfam" id="PF05532"/>
    </source>
</evidence>
<evidence type="ECO:0000313" key="5">
    <source>
        <dbReference type="Proteomes" id="UP000759443"/>
    </source>
</evidence>
<dbReference type="EMBL" id="JAGGJU010000007">
    <property type="protein sequence ID" value="MBP1851432.1"/>
    <property type="molecule type" value="Genomic_DNA"/>
</dbReference>
<dbReference type="Gene3D" id="1.10.1470.10">
    <property type="entry name" value="YjbJ"/>
    <property type="match status" value="1"/>
</dbReference>
<name>A0ABS4E0G9_9HYPH</name>
<dbReference type="RefSeq" id="WP_209946140.1">
    <property type="nucleotide sequence ID" value="NZ_JAGGJU010000007.1"/>
</dbReference>
<comment type="caution">
    <text evidence="4">The sequence shown here is derived from an EMBL/GenBank/DDBJ whole genome shotgun (WGS) entry which is preliminary data.</text>
</comment>
<organism evidence="4 5">
    <name type="scientific">Rhizobium halophytocola</name>
    <dbReference type="NCBI Taxonomy" id="735519"/>
    <lineage>
        <taxon>Bacteria</taxon>
        <taxon>Pseudomonadati</taxon>
        <taxon>Pseudomonadota</taxon>
        <taxon>Alphaproteobacteria</taxon>
        <taxon>Hyphomicrobiales</taxon>
        <taxon>Rhizobiaceae</taxon>
        <taxon>Rhizobium/Agrobacterium group</taxon>
        <taxon>Rhizobium</taxon>
    </lineage>
</organism>
<dbReference type="InterPro" id="IPR026042">
    <property type="entry name" value="YjbJ"/>
</dbReference>
<feature type="domain" description="CsbD-like" evidence="3">
    <location>
        <begin position="4"/>
        <end position="56"/>
    </location>
</feature>
<evidence type="ECO:0000256" key="2">
    <source>
        <dbReference type="SAM" id="MobiDB-lite"/>
    </source>
</evidence>
<evidence type="ECO:0000313" key="4">
    <source>
        <dbReference type="EMBL" id="MBP1851432.1"/>
    </source>
</evidence>
<dbReference type="PANTHER" id="PTHR34977">
    <property type="entry name" value="UPF0337 PROTEIN YJBJ"/>
    <property type="match status" value="1"/>
</dbReference>
<dbReference type="PANTHER" id="PTHR34977:SF1">
    <property type="entry name" value="UPF0337 PROTEIN YJBJ"/>
    <property type="match status" value="1"/>
</dbReference>